<dbReference type="Pfam" id="PF07883">
    <property type="entry name" value="Cupin_2"/>
    <property type="match status" value="1"/>
</dbReference>
<dbReference type="AlphaFoldDB" id="A0A0D2FKJ9"/>
<sequence>MTQATTQVQGLPEFSRHITTHNADGKAIFQTPDPDNPSSEAVAAAPAPPISTIPTWTNFPGATGAFGLGYATPTLQADFNKDADLASYYKYLHEHPPVVIQGGTVFRVVDMAPGSSSPMHRTISLDYGVVLEGEVELELDSGERRRMPRGDIFVQRGTAHRWHNVSDQQPARLLAVQLDSKPLQVVIEGTGKELAEDFDVPAASSGG</sequence>
<evidence type="ECO:0000313" key="2">
    <source>
        <dbReference type="EMBL" id="KIW60679.1"/>
    </source>
</evidence>
<evidence type="ECO:0000259" key="1">
    <source>
        <dbReference type="Pfam" id="PF07883"/>
    </source>
</evidence>
<organism evidence="2 3">
    <name type="scientific">Exophiala xenobiotica</name>
    <dbReference type="NCBI Taxonomy" id="348802"/>
    <lineage>
        <taxon>Eukaryota</taxon>
        <taxon>Fungi</taxon>
        <taxon>Dikarya</taxon>
        <taxon>Ascomycota</taxon>
        <taxon>Pezizomycotina</taxon>
        <taxon>Eurotiomycetes</taxon>
        <taxon>Chaetothyriomycetidae</taxon>
        <taxon>Chaetothyriales</taxon>
        <taxon>Herpotrichiellaceae</taxon>
        <taxon>Exophiala</taxon>
    </lineage>
</organism>
<dbReference type="Proteomes" id="UP000054342">
    <property type="component" value="Unassembled WGS sequence"/>
</dbReference>
<feature type="domain" description="Cupin type-2" evidence="1">
    <location>
        <begin position="108"/>
        <end position="176"/>
    </location>
</feature>
<accession>A0A0D2FKJ9</accession>
<dbReference type="InterPro" id="IPR047142">
    <property type="entry name" value="OryJ/VirC-like"/>
</dbReference>
<dbReference type="OrthoDB" id="5840532at2759"/>
<dbReference type="SUPFAM" id="SSF51182">
    <property type="entry name" value="RmlC-like cupins"/>
    <property type="match status" value="1"/>
</dbReference>
<dbReference type="GeneID" id="25322787"/>
<dbReference type="Gene3D" id="2.60.120.10">
    <property type="entry name" value="Jelly Rolls"/>
    <property type="match status" value="1"/>
</dbReference>
<protein>
    <recommendedName>
        <fullName evidence="1">Cupin type-2 domain-containing protein</fullName>
    </recommendedName>
</protein>
<dbReference type="RefSeq" id="XP_013321263.1">
    <property type="nucleotide sequence ID" value="XM_013465809.1"/>
</dbReference>
<dbReference type="PANTHER" id="PTHR36156:SF2">
    <property type="entry name" value="CUPIN TYPE-2 DOMAIN-CONTAINING PROTEIN"/>
    <property type="match status" value="1"/>
</dbReference>
<name>A0A0D2FKJ9_9EURO</name>
<keyword evidence="3" id="KW-1185">Reference proteome</keyword>
<dbReference type="InterPro" id="IPR013096">
    <property type="entry name" value="Cupin_2"/>
</dbReference>
<dbReference type="InterPro" id="IPR011051">
    <property type="entry name" value="RmlC_Cupin_sf"/>
</dbReference>
<evidence type="ECO:0000313" key="3">
    <source>
        <dbReference type="Proteomes" id="UP000054342"/>
    </source>
</evidence>
<proteinExistence type="predicted"/>
<dbReference type="CDD" id="cd02231">
    <property type="entry name" value="cupin_BLL6423-like"/>
    <property type="match status" value="1"/>
</dbReference>
<dbReference type="EMBL" id="KN847317">
    <property type="protein sequence ID" value="KIW60679.1"/>
    <property type="molecule type" value="Genomic_DNA"/>
</dbReference>
<dbReference type="HOGENOM" id="CLU_096188_0_1_1"/>
<dbReference type="STRING" id="348802.A0A0D2FKJ9"/>
<gene>
    <name evidence="2" type="ORF">PV05_00879</name>
</gene>
<dbReference type="InterPro" id="IPR014710">
    <property type="entry name" value="RmlC-like_jellyroll"/>
</dbReference>
<reference evidence="2 3" key="1">
    <citation type="submission" date="2015-01" db="EMBL/GenBank/DDBJ databases">
        <title>The Genome Sequence of Exophiala xenobiotica CBS118157.</title>
        <authorList>
            <consortium name="The Broad Institute Genomics Platform"/>
            <person name="Cuomo C."/>
            <person name="de Hoog S."/>
            <person name="Gorbushina A."/>
            <person name="Stielow B."/>
            <person name="Teixiera M."/>
            <person name="Abouelleil A."/>
            <person name="Chapman S.B."/>
            <person name="Priest M."/>
            <person name="Young S.K."/>
            <person name="Wortman J."/>
            <person name="Nusbaum C."/>
            <person name="Birren B."/>
        </authorList>
    </citation>
    <scope>NUCLEOTIDE SEQUENCE [LARGE SCALE GENOMIC DNA]</scope>
    <source>
        <strain evidence="2 3">CBS 118157</strain>
    </source>
</reference>
<dbReference type="PANTHER" id="PTHR36156">
    <property type="entry name" value="SLR2101 PROTEIN"/>
    <property type="match status" value="1"/>
</dbReference>